<feature type="transmembrane region" description="Helical" evidence="3">
    <location>
        <begin position="124"/>
        <end position="144"/>
    </location>
</feature>
<sequence>MHDGSQPVSAAIRERLQLNAPIIKPRNQRHLLHRVRFQLLGGLSFAILAPALIRMAIDPQIFYYSNLRITVFAGIVAHTAGFFSFRRIGNFPGVAAAGYIFPTFSLCYGIVYLAIFLFRIDYSAFQAASSLTLSILWYFGLNILSRRLDPYSLAVVPGGAVARLHEIGGVNWHWLTSPDIIVDRVNGVVADLRSDLSDEWERYIADSALSGTPVYHVKQISESLTGRVEIEHLSENTLGSLNPNQAYLKIKQAIDWISALFILVVFSPLLLFVAVAIKIDSAGPALFRQNRMGYRGKIYQVYKFRTMKLNAAVGNEKEEAITKADDARITRLGQFLRKSRIDELPQAINILRGEMSWIGPRPEALVLSQWYEAELPFYRYRHIVRPGITGWAQVNQGHVAAVDDVLEKLHYDFYYIKNFSPWLDVLIVFRTIRTMLTGFGAR</sequence>
<protein>
    <submittedName>
        <fullName evidence="5">Polyprenyl glycosylphosphotransferase</fullName>
    </submittedName>
</protein>
<dbReference type="PANTHER" id="PTHR30576">
    <property type="entry name" value="COLANIC BIOSYNTHESIS UDP-GLUCOSE LIPID CARRIER TRANSFERASE"/>
    <property type="match status" value="1"/>
</dbReference>
<dbReference type="AlphaFoldDB" id="A0A2A6F9L7"/>
<evidence type="ECO:0000259" key="4">
    <source>
        <dbReference type="Pfam" id="PF02397"/>
    </source>
</evidence>
<name>A0A2A6F9L7_9HYPH</name>
<evidence type="ECO:0000256" key="3">
    <source>
        <dbReference type="SAM" id="Phobius"/>
    </source>
</evidence>
<feature type="transmembrane region" description="Helical" evidence="3">
    <location>
        <begin position="63"/>
        <end position="85"/>
    </location>
</feature>
<accession>A0A2A6F9L7</accession>
<proteinExistence type="inferred from homology"/>
<organism evidence="5 6">
    <name type="scientific">Mesorhizobium sanjuanii</name>
    <dbReference type="NCBI Taxonomy" id="2037900"/>
    <lineage>
        <taxon>Bacteria</taxon>
        <taxon>Pseudomonadati</taxon>
        <taxon>Pseudomonadota</taxon>
        <taxon>Alphaproteobacteria</taxon>
        <taxon>Hyphomicrobiales</taxon>
        <taxon>Phyllobacteriaceae</taxon>
        <taxon>Mesorhizobium</taxon>
    </lineage>
</organism>
<reference evidence="5 6" key="1">
    <citation type="submission" date="2017-09" db="EMBL/GenBank/DDBJ databases">
        <title>Mesorhizobum sanjuanii sp. nov. isolated from nodules of Lotus tenuis in saline-alkaline lowlands of Flooding Pampa.</title>
        <authorList>
            <person name="Sannazzaro A.I."/>
            <person name="Torres Tejerizo G.A."/>
            <person name="Fontana F."/>
            <person name="Cumpa Velazquez L.M."/>
            <person name="Hansen L."/>
            <person name="Pistorio M."/>
            <person name="Estrella M.J."/>
        </authorList>
    </citation>
    <scope>NUCLEOTIDE SEQUENCE [LARGE SCALE GENOMIC DNA]</scope>
    <source>
        <strain evidence="5 6">BSA136</strain>
    </source>
</reference>
<dbReference type="GO" id="GO:0000271">
    <property type="term" value="P:polysaccharide biosynthetic process"/>
    <property type="evidence" value="ECO:0007669"/>
    <property type="project" value="UniProtKB-KW"/>
</dbReference>
<evidence type="ECO:0000256" key="2">
    <source>
        <dbReference type="ARBA" id="ARBA00023169"/>
    </source>
</evidence>
<dbReference type="GO" id="GO:0016780">
    <property type="term" value="F:phosphotransferase activity, for other substituted phosphate groups"/>
    <property type="evidence" value="ECO:0007669"/>
    <property type="project" value="TreeGrafter"/>
</dbReference>
<feature type="transmembrane region" description="Helical" evidence="3">
    <location>
        <begin position="256"/>
        <end position="277"/>
    </location>
</feature>
<comment type="caution">
    <text evidence="5">The sequence shown here is derived from an EMBL/GenBank/DDBJ whole genome shotgun (WGS) entry which is preliminary data.</text>
</comment>
<keyword evidence="6" id="KW-1185">Reference proteome</keyword>
<dbReference type="EMBL" id="NWQG01000179">
    <property type="protein sequence ID" value="PDQ18544.1"/>
    <property type="molecule type" value="Genomic_DNA"/>
</dbReference>
<keyword evidence="3" id="KW-0812">Transmembrane</keyword>
<dbReference type="Proteomes" id="UP000219182">
    <property type="component" value="Unassembled WGS sequence"/>
</dbReference>
<feature type="transmembrane region" description="Helical" evidence="3">
    <location>
        <begin position="37"/>
        <end position="57"/>
    </location>
</feature>
<feature type="domain" description="Bacterial sugar transferase" evidence="4">
    <location>
        <begin position="251"/>
        <end position="436"/>
    </location>
</feature>
<comment type="similarity">
    <text evidence="1">Belongs to the bacterial sugar transferase family.</text>
</comment>
<keyword evidence="3" id="KW-1133">Transmembrane helix</keyword>
<keyword evidence="3" id="KW-0472">Membrane</keyword>
<evidence type="ECO:0000313" key="6">
    <source>
        <dbReference type="Proteomes" id="UP000219182"/>
    </source>
</evidence>
<keyword evidence="5" id="KW-0808">Transferase</keyword>
<feature type="transmembrane region" description="Helical" evidence="3">
    <location>
        <begin position="97"/>
        <end position="118"/>
    </location>
</feature>
<evidence type="ECO:0000256" key="1">
    <source>
        <dbReference type="ARBA" id="ARBA00006464"/>
    </source>
</evidence>
<dbReference type="Pfam" id="PF02397">
    <property type="entry name" value="Bac_transf"/>
    <property type="match status" value="1"/>
</dbReference>
<gene>
    <name evidence="5" type="ORF">CN311_24155</name>
</gene>
<evidence type="ECO:0000313" key="5">
    <source>
        <dbReference type="EMBL" id="PDQ18544.1"/>
    </source>
</evidence>
<keyword evidence="2" id="KW-0270">Exopolysaccharide synthesis</keyword>
<dbReference type="InterPro" id="IPR003362">
    <property type="entry name" value="Bact_transf"/>
</dbReference>
<dbReference type="PANTHER" id="PTHR30576:SF0">
    <property type="entry name" value="UNDECAPRENYL-PHOSPHATE N-ACETYLGALACTOSAMINYL 1-PHOSPHATE TRANSFERASE-RELATED"/>
    <property type="match status" value="1"/>
</dbReference>